<dbReference type="Proteomes" id="UP001147747">
    <property type="component" value="Unassembled WGS sequence"/>
</dbReference>
<comment type="caution">
    <text evidence="1">The sequence shown here is derived from an EMBL/GenBank/DDBJ whole genome shotgun (WGS) entry which is preliminary data.</text>
</comment>
<reference evidence="1" key="2">
    <citation type="journal article" date="2023" name="IMA Fungus">
        <title>Comparative genomic study of the Penicillium genus elucidates a diverse pangenome and 15 lateral gene transfer events.</title>
        <authorList>
            <person name="Petersen C."/>
            <person name="Sorensen T."/>
            <person name="Nielsen M.R."/>
            <person name="Sondergaard T.E."/>
            <person name="Sorensen J.L."/>
            <person name="Fitzpatrick D.A."/>
            <person name="Frisvad J.C."/>
            <person name="Nielsen K.L."/>
        </authorList>
    </citation>
    <scope>NUCLEOTIDE SEQUENCE</scope>
    <source>
        <strain evidence="1">IBT 29677</strain>
    </source>
</reference>
<accession>A0A9W9VE40</accession>
<protein>
    <submittedName>
        <fullName evidence="1">Uncharacterized protein</fullName>
    </submittedName>
</protein>
<proteinExistence type="predicted"/>
<dbReference type="EMBL" id="JAPZBU010000011">
    <property type="protein sequence ID" value="KAJ5378612.1"/>
    <property type="molecule type" value="Genomic_DNA"/>
</dbReference>
<evidence type="ECO:0000313" key="1">
    <source>
        <dbReference type="EMBL" id="KAJ5378612.1"/>
    </source>
</evidence>
<evidence type="ECO:0000313" key="2">
    <source>
        <dbReference type="Proteomes" id="UP001147747"/>
    </source>
</evidence>
<name>A0A9W9VE40_9EURO</name>
<dbReference type="RefSeq" id="XP_056482398.1">
    <property type="nucleotide sequence ID" value="XM_056636368.1"/>
</dbReference>
<organism evidence="1 2">
    <name type="scientific">Penicillium cosmopolitanum</name>
    <dbReference type="NCBI Taxonomy" id="1131564"/>
    <lineage>
        <taxon>Eukaryota</taxon>
        <taxon>Fungi</taxon>
        <taxon>Dikarya</taxon>
        <taxon>Ascomycota</taxon>
        <taxon>Pezizomycotina</taxon>
        <taxon>Eurotiomycetes</taxon>
        <taxon>Eurotiomycetidae</taxon>
        <taxon>Eurotiales</taxon>
        <taxon>Aspergillaceae</taxon>
        <taxon>Penicillium</taxon>
    </lineage>
</organism>
<dbReference type="GeneID" id="81375348"/>
<keyword evidence="2" id="KW-1185">Reference proteome</keyword>
<gene>
    <name evidence="1" type="ORF">N7509_011731</name>
</gene>
<sequence>MLQSLYKFRAPSGDKVNPEDIMVIAPYRGSGTWSKIPSVISACENPKSLGFNADRNRLNLPLVGLKESLSLLGALKMGPKDGIEGWDRQVHDWMMRRRFEG</sequence>
<dbReference type="AlphaFoldDB" id="A0A9W9VE40"/>
<reference evidence="1" key="1">
    <citation type="submission" date="2022-12" db="EMBL/GenBank/DDBJ databases">
        <authorList>
            <person name="Petersen C."/>
        </authorList>
    </citation>
    <scope>NUCLEOTIDE SEQUENCE</scope>
    <source>
        <strain evidence="1">IBT 29677</strain>
    </source>
</reference>